<evidence type="ECO:0000313" key="2">
    <source>
        <dbReference type="Proteomes" id="UP000616151"/>
    </source>
</evidence>
<name>A0ACC5R2W8_9HYPH</name>
<evidence type="ECO:0000313" key="1">
    <source>
        <dbReference type="EMBL" id="MBK1866811.1"/>
    </source>
</evidence>
<protein>
    <submittedName>
        <fullName evidence="1">DUF4166 domain-containing protein</fullName>
    </submittedName>
</protein>
<reference evidence="1" key="1">
    <citation type="submission" date="2021-01" db="EMBL/GenBank/DDBJ databases">
        <authorList>
            <person name="Sun Q."/>
        </authorList>
    </citation>
    <scope>NUCLEOTIDE SEQUENCE</scope>
    <source>
        <strain evidence="1">YIM B02566</strain>
    </source>
</reference>
<proteinExistence type="predicted"/>
<keyword evidence="2" id="KW-1185">Reference proteome</keyword>
<dbReference type="Proteomes" id="UP000616151">
    <property type="component" value="Unassembled WGS sequence"/>
</dbReference>
<accession>A0ACC5R2W8</accession>
<sequence>MGKRLRLLIVGGYGSFGGRIVELLEDEARLTIIVAGRSLKHAEDYCAGRKSLQAELVPAVFDRDGELAQQLARLEPDVVVDASGPFQAYGAGQYRLVEAAIVQGAHYLDLADSADFVMGISAFDQRARTAGLCVLSGASSFPALSAAAVRHLISGMTHIDSIRGGLAPSPFADLGLNVMRAIASYAGKPIVLRRDGAHATGYPATEQIRFTIAPPGGVPLCSRLFSLVEVPDLRALAELWPEARDIWIGAAPVPEVFHRLFIGAAWLVRLRVLRSLIALAPLIHGVTRTLRWGEHRSGMFMEVAGMDENSRPVTRSWHLAAEGDDGPYIPAMAVAAYIHKMLEGHTPLTGARAATRDLELADYERLFAGRSIAWGVRHEPLPDGAPLYERILGSAWKELPAEIRAMHQVETTALAEGRAGVERGQGFLARLAGAVIGFPAATADTPVRVRFDVTHGVETWTRSFGAETFHSAQFAGTGQDEVLLYERFGPLTFAMALVLKDGRLSLVLRHWRAFGIPMPMFLCPRSTAHESVEEGRFHFHVEIGHPLTGLIVRYRGWLVPVAVTDRGP</sequence>
<comment type="caution">
    <text evidence="1">The sequence shown here is derived from an EMBL/GenBank/DDBJ whole genome shotgun (WGS) entry which is preliminary data.</text>
</comment>
<gene>
    <name evidence="1" type="ORF">JHL16_10640</name>
</gene>
<organism evidence="1 2">
    <name type="scientific">Taklimakanibacter albus</name>
    <dbReference type="NCBI Taxonomy" id="2800327"/>
    <lineage>
        <taxon>Bacteria</taxon>
        <taxon>Pseudomonadati</taxon>
        <taxon>Pseudomonadota</taxon>
        <taxon>Alphaproteobacteria</taxon>
        <taxon>Hyphomicrobiales</taxon>
        <taxon>Aestuariivirgaceae</taxon>
        <taxon>Taklimakanibacter</taxon>
    </lineage>
</organism>
<dbReference type="EMBL" id="JAENHL010000006">
    <property type="protein sequence ID" value="MBK1866811.1"/>
    <property type="molecule type" value="Genomic_DNA"/>
</dbReference>